<dbReference type="NCBIfam" id="NF005559">
    <property type="entry name" value="PRK07231.1"/>
    <property type="match status" value="1"/>
</dbReference>
<gene>
    <name evidence="3" type="ORF">CCS01_08275</name>
</gene>
<evidence type="ECO:0000313" key="4">
    <source>
        <dbReference type="Proteomes" id="UP000239724"/>
    </source>
</evidence>
<keyword evidence="4" id="KW-1185">Reference proteome</keyword>
<dbReference type="GO" id="GO:0016491">
    <property type="term" value="F:oxidoreductase activity"/>
    <property type="evidence" value="ECO:0007669"/>
    <property type="project" value="UniProtKB-KW"/>
</dbReference>
<dbReference type="SUPFAM" id="SSF51735">
    <property type="entry name" value="NAD(P)-binding Rossmann-fold domains"/>
    <property type="match status" value="1"/>
</dbReference>
<name>A0A2S6NJX4_RHOGL</name>
<dbReference type="InterPro" id="IPR020904">
    <property type="entry name" value="Sc_DH/Rdtase_CS"/>
</dbReference>
<reference evidence="3 4" key="1">
    <citation type="journal article" date="2018" name="Arch. Microbiol.">
        <title>New insights into the metabolic potential of the phototrophic purple bacterium Rhodopila globiformis DSM 161(T) from its draft genome sequence and evidence for a vanadium-dependent nitrogenase.</title>
        <authorList>
            <person name="Imhoff J.F."/>
            <person name="Rahn T."/>
            <person name="Kunzel S."/>
            <person name="Neulinger S.C."/>
        </authorList>
    </citation>
    <scope>NUCLEOTIDE SEQUENCE [LARGE SCALE GENOMIC DNA]</scope>
    <source>
        <strain evidence="3 4">DSM 161</strain>
    </source>
</reference>
<dbReference type="Pfam" id="PF13561">
    <property type="entry name" value="adh_short_C2"/>
    <property type="match status" value="1"/>
</dbReference>
<dbReference type="FunFam" id="3.40.50.720:FF:000084">
    <property type="entry name" value="Short-chain dehydrogenase reductase"/>
    <property type="match status" value="1"/>
</dbReference>
<dbReference type="PANTHER" id="PTHR43639:SF9">
    <property type="entry name" value="BLL5898 PROTEIN"/>
    <property type="match status" value="1"/>
</dbReference>
<accession>A0A2S6NJX4</accession>
<sequence>MRLANKVAIITGAASGMGAATARRFGKEGAAVVVADMLEDEGRAVADGINAGGGKALFMALNVTDEAGWKRIVAETVRAFGRLDILVNNAGISGSATNDMLDSGLWERVMAVNATGVFLGIAAVVPQMQKNGGGSIVNLSSISGVVGQAFVHMSYNASKGAVRTMTKSTAVQFGKDRIRCNSVHPGLMPPMRTSGATADPEVRARMLKAVPLGRAGEVDEVANAVLFLASDEASYVTGAELYVDGGFLAM</sequence>
<dbReference type="InterPro" id="IPR002347">
    <property type="entry name" value="SDR_fam"/>
</dbReference>
<dbReference type="PANTHER" id="PTHR43639">
    <property type="entry name" value="OXIDOREDUCTASE, SHORT-CHAIN DEHYDROGENASE/REDUCTASE FAMILY (AFU_ORTHOLOGUE AFUA_5G02870)"/>
    <property type="match status" value="1"/>
</dbReference>
<comment type="similarity">
    <text evidence="1">Belongs to the short-chain dehydrogenases/reductases (SDR) family.</text>
</comment>
<evidence type="ECO:0000256" key="2">
    <source>
        <dbReference type="ARBA" id="ARBA00023002"/>
    </source>
</evidence>
<dbReference type="OrthoDB" id="7375193at2"/>
<protein>
    <submittedName>
        <fullName evidence="3">Cyclopentanol dehydrogenase</fullName>
    </submittedName>
</protein>
<proteinExistence type="inferred from homology"/>
<organism evidence="3 4">
    <name type="scientific">Rhodopila globiformis</name>
    <name type="common">Rhodopseudomonas globiformis</name>
    <dbReference type="NCBI Taxonomy" id="1071"/>
    <lineage>
        <taxon>Bacteria</taxon>
        <taxon>Pseudomonadati</taxon>
        <taxon>Pseudomonadota</taxon>
        <taxon>Alphaproteobacteria</taxon>
        <taxon>Acetobacterales</taxon>
        <taxon>Acetobacteraceae</taxon>
        <taxon>Rhodopila</taxon>
    </lineage>
</organism>
<dbReference type="InterPro" id="IPR036291">
    <property type="entry name" value="NAD(P)-bd_dom_sf"/>
</dbReference>
<dbReference type="PRINTS" id="PR00081">
    <property type="entry name" value="GDHRDH"/>
</dbReference>
<dbReference type="Proteomes" id="UP000239724">
    <property type="component" value="Unassembled WGS sequence"/>
</dbReference>
<dbReference type="EMBL" id="NHRY01000076">
    <property type="protein sequence ID" value="PPQ35193.1"/>
    <property type="molecule type" value="Genomic_DNA"/>
</dbReference>
<comment type="caution">
    <text evidence="3">The sequence shown here is derived from an EMBL/GenBank/DDBJ whole genome shotgun (WGS) entry which is preliminary data.</text>
</comment>
<evidence type="ECO:0000313" key="3">
    <source>
        <dbReference type="EMBL" id="PPQ35193.1"/>
    </source>
</evidence>
<dbReference type="Gene3D" id="3.40.50.720">
    <property type="entry name" value="NAD(P)-binding Rossmann-like Domain"/>
    <property type="match status" value="1"/>
</dbReference>
<dbReference type="RefSeq" id="WP_104518379.1">
    <property type="nucleotide sequence ID" value="NZ_NHRY01000076.1"/>
</dbReference>
<keyword evidence="2" id="KW-0560">Oxidoreductase</keyword>
<dbReference type="PROSITE" id="PS00061">
    <property type="entry name" value="ADH_SHORT"/>
    <property type="match status" value="1"/>
</dbReference>
<dbReference type="AlphaFoldDB" id="A0A2S6NJX4"/>
<dbReference type="PRINTS" id="PR00080">
    <property type="entry name" value="SDRFAMILY"/>
</dbReference>
<evidence type="ECO:0000256" key="1">
    <source>
        <dbReference type="ARBA" id="ARBA00006484"/>
    </source>
</evidence>